<proteinExistence type="predicted"/>
<dbReference type="Proteomes" id="UP000216101">
    <property type="component" value="Unassembled WGS sequence"/>
</dbReference>
<gene>
    <name evidence="1" type="ORF">CBP51_14040</name>
</gene>
<dbReference type="RefSeq" id="WP_094985437.1">
    <property type="nucleotide sequence ID" value="NZ_NHNI01000002.1"/>
</dbReference>
<dbReference type="AlphaFoldDB" id="A0A266Q3A4"/>
<evidence type="ECO:0000313" key="2">
    <source>
        <dbReference type="Proteomes" id="UP000216101"/>
    </source>
</evidence>
<keyword evidence="2" id="KW-1185">Reference proteome</keyword>
<organism evidence="1 2">
    <name type="scientific">Cellvibrio mixtus</name>
    <dbReference type="NCBI Taxonomy" id="39650"/>
    <lineage>
        <taxon>Bacteria</taxon>
        <taxon>Pseudomonadati</taxon>
        <taxon>Pseudomonadota</taxon>
        <taxon>Gammaproteobacteria</taxon>
        <taxon>Cellvibrionales</taxon>
        <taxon>Cellvibrionaceae</taxon>
        <taxon>Cellvibrio</taxon>
    </lineage>
</organism>
<dbReference type="EMBL" id="NHNI01000002">
    <property type="protein sequence ID" value="OZY84330.1"/>
    <property type="molecule type" value="Genomic_DNA"/>
</dbReference>
<protein>
    <submittedName>
        <fullName evidence="1">Uncharacterized protein</fullName>
    </submittedName>
</protein>
<sequence length="126" mass="14288">MVMNSFFVETVLSNRLGQPVSLSVCHLQFQGRDYVLVVAPTQHASSFVGKNAEPFAFQLRERFDLDARRFELIEVRESTEGTQMYRWRFEWVGNSPLSARSEEITSPVLRTVLLDVVEPAVPAAIA</sequence>
<evidence type="ECO:0000313" key="1">
    <source>
        <dbReference type="EMBL" id="OZY84330.1"/>
    </source>
</evidence>
<accession>A0A266Q3A4</accession>
<reference evidence="2" key="1">
    <citation type="submission" date="2017-05" db="EMBL/GenBank/DDBJ databases">
        <authorList>
            <person name="Barney B.M."/>
        </authorList>
    </citation>
    <scope>NUCLEOTIDE SEQUENCE [LARGE SCALE GENOMIC DNA]</scope>
    <source>
        <strain evidence="2">PSBB022</strain>
    </source>
</reference>
<comment type="caution">
    <text evidence="1">The sequence shown here is derived from an EMBL/GenBank/DDBJ whole genome shotgun (WGS) entry which is preliminary data.</text>
</comment>
<name>A0A266Q3A4_9GAMM</name>